<protein>
    <submittedName>
        <fullName evidence="2">Uncharacterized protein</fullName>
    </submittedName>
</protein>
<dbReference type="Proteomes" id="UP000636709">
    <property type="component" value="Unassembled WGS sequence"/>
</dbReference>
<name>A0A835BZE2_9POAL</name>
<evidence type="ECO:0000313" key="3">
    <source>
        <dbReference type="Proteomes" id="UP000636709"/>
    </source>
</evidence>
<gene>
    <name evidence="2" type="ORF">HU200_023834</name>
</gene>
<feature type="region of interest" description="Disordered" evidence="1">
    <location>
        <begin position="1"/>
        <end position="28"/>
    </location>
</feature>
<dbReference type="EMBL" id="JACEFO010001696">
    <property type="protein sequence ID" value="KAF8720338.1"/>
    <property type="molecule type" value="Genomic_DNA"/>
</dbReference>
<feature type="region of interest" description="Disordered" evidence="1">
    <location>
        <begin position="73"/>
        <end position="102"/>
    </location>
</feature>
<organism evidence="2 3">
    <name type="scientific">Digitaria exilis</name>
    <dbReference type="NCBI Taxonomy" id="1010633"/>
    <lineage>
        <taxon>Eukaryota</taxon>
        <taxon>Viridiplantae</taxon>
        <taxon>Streptophyta</taxon>
        <taxon>Embryophyta</taxon>
        <taxon>Tracheophyta</taxon>
        <taxon>Spermatophyta</taxon>
        <taxon>Magnoliopsida</taxon>
        <taxon>Liliopsida</taxon>
        <taxon>Poales</taxon>
        <taxon>Poaceae</taxon>
        <taxon>PACMAD clade</taxon>
        <taxon>Panicoideae</taxon>
        <taxon>Panicodae</taxon>
        <taxon>Paniceae</taxon>
        <taxon>Anthephorinae</taxon>
        <taxon>Digitaria</taxon>
    </lineage>
</organism>
<sequence length="102" mass="11453">MAVRPRRADDATRGAKQERCGYEDPPPRATQVTASLVVDDEHNLFAEATAFWMDQAQQCFDEVTAVSLAQGKGMSTPAPALRRRWHQGLVPRDPPVRLQPRR</sequence>
<reference evidence="2" key="1">
    <citation type="submission" date="2020-07" db="EMBL/GenBank/DDBJ databases">
        <title>Genome sequence and genetic diversity analysis of an under-domesticated orphan crop, white fonio (Digitaria exilis).</title>
        <authorList>
            <person name="Bennetzen J.L."/>
            <person name="Chen S."/>
            <person name="Ma X."/>
            <person name="Wang X."/>
            <person name="Yssel A.E.J."/>
            <person name="Chaluvadi S.R."/>
            <person name="Johnson M."/>
            <person name="Gangashetty P."/>
            <person name="Hamidou F."/>
            <person name="Sanogo M.D."/>
            <person name="Zwaenepoel A."/>
            <person name="Wallace J."/>
            <person name="Van De Peer Y."/>
            <person name="Van Deynze A."/>
        </authorList>
    </citation>
    <scope>NUCLEOTIDE SEQUENCE</scope>
    <source>
        <tissue evidence="2">Leaves</tissue>
    </source>
</reference>
<proteinExistence type="predicted"/>
<dbReference type="AlphaFoldDB" id="A0A835BZE2"/>
<evidence type="ECO:0000313" key="2">
    <source>
        <dbReference type="EMBL" id="KAF8720338.1"/>
    </source>
</evidence>
<feature type="compositionally biased region" description="Basic and acidic residues" evidence="1">
    <location>
        <begin position="1"/>
        <end position="26"/>
    </location>
</feature>
<evidence type="ECO:0000256" key="1">
    <source>
        <dbReference type="SAM" id="MobiDB-lite"/>
    </source>
</evidence>
<accession>A0A835BZE2</accession>
<comment type="caution">
    <text evidence="2">The sequence shown here is derived from an EMBL/GenBank/DDBJ whole genome shotgun (WGS) entry which is preliminary data.</text>
</comment>
<keyword evidence="3" id="KW-1185">Reference proteome</keyword>